<comment type="function">
    <text evidence="12">Cytochrome bo(3) ubiquinol terminal oxidase is the component of the aerobic respiratory chain of E.coli that predominates when cells are grown at high aeration. Has proton pump activity across the membrane in addition to electron transfer, pumping 2 protons/electron.</text>
</comment>
<feature type="transmembrane region" description="Helical" evidence="17">
    <location>
        <begin position="39"/>
        <end position="62"/>
    </location>
</feature>
<keyword evidence="9 17" id="KW-1133">Transmembrane helix</keyword>
<evidence type="ECO:0000256" key="6">
    <source>
        <dbReference type="ARBA" id="ARBA00022475"/>
    </source>
</evidence>
<protein>
    <recommendedName>
        <fullName evidence="4">Cytochrome bo(3) ubiquinol oxidase subunit 4</fullName>
    </recommendedName>
    <alternativeName>
        <fullName evidence="16">Cytochrome o ubiquinol oxidase subunit 4</fullName>
    </alternativeName>
    <alternativeName>
        <fullName evidence="13">Oxidase bo(3) subunit 4</fullName>
    </alternativeName>
    <alternativeName>
        <fullName evidence="14">Ubiquinol oxidase polypeptide IV</fullName>
    </alternativeName>
    <alternativeName>
        <fullName evidence="15">Ubiquinol oxidase subunit 4</fullName>
    </alternativeName>
</protein>
<evidence type="ECO:0000256" key="10">
    <source>
        <dbReference type="ARBA" id="ARBA00023002"/>
    </source>
</evidence>
<keyword evidence="19" id="KW-1185">Reference proteome</keyword>
<evidence type="ECO:0000313" key="18">
    <source>
        <dbReference type="EMBL" id="MDY8110220.1"/>
    </source>
</evidence>
<keyword evidence="10" id="KW-0560">Oxidoreductase</keyword>
<evidence type="ECO:0000256" key="13">
    <source>
        <dbReference type="ARBA" id="ARBA00030071"/>
    </source>
</evidence>
<evidence type="ECO:0000256" key="5">
    <source>
        <dbReference type="ARBA" id="ARBA00022448"/>
    </source>
</evidence>
<evidence type="ECO:0000256" key="1">
    <source>
        <dbReference type="ARBA" id="ARBA00004651"/>
    </source>
</evidence>
<keyword evidence="8" id="KW-0249">Electron transport</keyword>
<keyword evidence="7 17" id="KW-0812">Transmembrane</keyword>
<evidence type="ECO:0000256" key="7">
    <source>
        <dbReference type="ARBA" id="ARBA00022692"/>
    </source>
</evidence>
<evidence type="ECO:0000256" key="8">
    <source>
        <dbReference type="ARBA" id="ARBA00022982"/>
    </source>
</evidence>
<dbReference type="PANTHER" id="PTHR36835">
    <property type="entry name" value="CYTOCHROME BO(3) UBIQUINOL OXIDASE SUBUNIT 4"/>
    <property type="match status" value="1"/>
</dbReference>
<proteinExistence type="inferred from homology"/>
<accession>A0ABU5I4A5</accession>
<dbReference type="NCBIfam" id="TIGR02847">
    <property type="entry name" value="CyoD"/>
    <property type="match status" value="1"/>
</dbReference>
<evidence type="ECO:0000313" key="19">
    <source>
        <dbReference type="Proteomes" id="UP001294412"/>
    </source>
</evidence>
<evidence type="ECO:0000256" key="9">
    <source>
        <dbReference type="ARBA" id="ARBA00022989"/>
    </source>
</evidence>
<organism evidence="18 19">
    <name type="scientific">Fulvimarina uroteuthidis</name>
    <dbReference type="NCBI Taxonomy" id="3098149"/>
    <lineage>
        <taxon>Bacteria</taxon>
        <taxon>Pseudomonadati</taxon>
        <taxon>Pseudomonadota</taxon>
        <taxon>Alphaproteobacteria</taxon>
        <taxon>Hyphomicrobiales</taxon>
        <taxon>Aurantimonadaceae</taxon>
        <taxon>Fulvimarina</taxon>
    </lineage>
</organism>
<comment type="subcellular location">
    <subcellularLocation>
        <location evidence="1">Cell membrane</location>
        <topology evidence="1">Multi-pass membrane protein</topology>
    </subcellularLocation>
</comment>
<feature type="transmembrane region" description="Helical" evidence="17">
    <location>
        <begin position="12"/>
        <end position="32"/>
    </location>
</feature>
<sequence>MEGGEAHATLGGYVTGFLLSVVMTAIPFWLVMARPIEDGAITATLVVAFAIGQIFVHMIYFLHMDSKSEGGWTIMALIFTAVLVIICISGSLWVMYHLNQNMMPMGDMPMEHDGAMGGMSGHTDNPVNQIAPFGSVEEN</sequence>
<evidence type="ECO:0000256" key="4">
    <source>
        <dbReference type="ARBA" id="ARBA00014689"/>
    </source>
</evidence>
<dbReference type="Proteomes" id="UP001294412">
    <property type="component" value="Unassembled WGS sequence"/>
</dbReference>
<evidence type="ECO:0000256" key="17">
    <source>
        <dbReference type="SAM" id="Phobius"/>
    </source>
</evidence>
<evidence type="ECO:0000256" key="12">
    <source>
        <dbReference type="ARBA" id="ARBA00025694"/>
    </source>
</evidence>
<dbReference type="InterPro" id="IPR014210">
    <property type="entry name" value="Cyt_o_ubiqinol_oxidase_su4"/>
</dbReference>
<dbReference type="PANTHER" id="PTHR36835:SF1">
    <property type="entry name" value="CYTOCHROME BO(3) UBIQUINOL OXIDASE SUBUNIT 4"/>
    <property type="match status" value="1"/>
</dbReference>
<keyword evidence="11 17" id="KW-0472">Membrane</keyword>
<evidence type="ECO:0000256" key="2">
    <source>
        <dbReference type="ARBA" id="ARBA00008079"/>
    </source>
</evidence>
<evidence type="ECO:0000256" key="11">
    <source>
        <dbReference type="ARBA" id="ARBA00023136"/>
    </source>
</evidence>
<keyword evidence="6" id="KW-1003">Cell membrane</keyword>
<evidence type="ECO:0000256" key="14">
    <source>
        <dbReference type="ARBA" id="ARBA00030211"/>
    </source>
</evidence>
<name>A0ABU5I4A5_9HYPH</name>
<evidence type="ECO:0000256" key="16">
    <source>
        <dbReference type="ARBA" id="ARBA00032185"/>
    </source>
</evidence>
<gene>
    <name evidence="18" type="primary">cyoD</name>
    <name evidence="18" type="ORF">U0C82_13840</name>
</gene>
<keyword evidence="5" id="KW-0813">Transport</keyword>
<dbReference type="Pfam" id="PF03626">
    <property type="entry name" value="COX4_pro"/>
    <property type="match status" value="1"/>
</dbReference>
<reference evidence="18 19" key="1">
    <citation type="submission" date="2023-12" db="EMBL/GenBank/DDBJ databases">
        <title>Description of Novel Strain Fulvimarina sp. 2208YS6-2-32 isolated from Uroteuthis (Photololigo) edulis.</title>
        <authorList>
            <person name="Park J.-S."/>
        </authorList>
    </citation>
    <scope>NUCLEOTIDE SEQUENCE [LARGE SCALE GENOMIC DNA]</scope>
    <source>
        <strain evidence="18 19">2208YS6-2-32</strain>
    </source>
</reference>
<evidence type="ECO:0000256" key="15">
    <source>
        <dbReference type="ARBA" id="ARBA00031887"/>
    </source>
</evidence>
<feature type="transmembrane region" description="Helical" evidence="17">
    <location>
        <begin position="74"/>
        <end position="96"/>
    </location>
</feature>
<comment type="subunit">
    <text evidence="3">Heterooctamer of two A chains, two B chains, two C chains and two D chains.</text>
</comment>
<comment type="caution">
    <text evidence="18">The sequence shown here is derived from an EMBL/GenBank/DDBJ whole genome shotgun (WGS) entry which is preliminary data.</text>
</comment>
<dbReference type="InterPro" id="IPR005171">
    <property type="entry name" value="Cyt_c_oxidase_su4_prok"/>
</dbReference>
<comment type="similarity">
    <text evidence="2">Belongs to the cytochrome c oxidase bacterial subunit 4 family.</text>
</comment>
<evidence type="ECO:0000256" key="3">
    <source>
        <dbReference type="ARBA" id="ARBA00011700"/>
    </source>
</evidence>
<dbReference type="InterPro" id="IPR050968">
    <property type="entry name" value="Cytochrome_c_oxidase_bac_sub4"/>
</dbReference>
<dbReference type="EMBL" id="JAXLPB010000004">
    <property type="protein sequence ID" value="MDY8110220.1"/>
    <property type="molecule type" value="Genomic_DNA"/>
</dbReference>